<gene>
    <name evidence="2" type="ORF">SM757_25390</name>
</gene>
<name>A0ABU5ILY0_9BURK</name>
<reference evidence="2 3" key="1">
    <citation type="submission" date="2023-11" db="EMBL/GenBank/DDBJ databases">
        <title>Draft genome of Azohydromonas lata strain H1 (DSM1123), a polyhydroxyalkanoate producer.</title>
        <authorList>
            <person name="Traversa D."/>
            <person name="D'Addabbo P."/>
            <person name="Pazzani C."/>
            <person name="Manzari C."/>
            <person name="Chiara M."/>
            <person name="Scrascia M."/>
        </authorList>
    </citation>
    <scope>NUCLEOTIDE SEQUENCE [LARGE SCALE GENOMIC DNA]</scope>
    <source>
        <strain evidence="2 3">H1</strain>
    </source>
</reference>
<dbReference type="Pfam" id="PF10001">
    <property type="entry name" value="DUF2242"/>
    <property type="match status" value="1"/>
</dbReference>
<organism evidence="2 3">
    <name type="scientific">Azohydromonas lata</name>
    <dbReference type="NCBI Taxonomy" id="45677"/>
    <lineage>
        <taxon>Bacteria</taxon>
        <taxon>Pseudomonadati</taxon>
        <taxon>Pseudomonadota</taxon>
        <taxon>Betaproteobacteria</taxon>
        <taxon>Burkholderiales</taxon>
        <taxon>Sphaerotilaceae</taxon>
        <taxon>Azohydromonas</taxon>
    </lineage>
</organism>
<evidence type="ECO:0000313" key="2">
    <source>
        <dbReference type="EMBL" id="MDZ5459921.1"/>
    </source>
</evidence>
<proteinExistence type="predicted"/>
<evidence type="ECO:0000313" key="3">
    <source>
        <dbReference type="Proteomes" id="UP001293718"/>
    </source>
</evidence>
<dbReference type="InterPro" id="IPR018718">
    <property type="entry name" value="DUF2242"/>
</dbReference>
<evidence type="ECO:0000256" key="1">
    <source>
        <dbReference type="SAM" id="MobiDB-lite"/>
    </source>
</evidence>
<feature type="region of interest" description="Disordered" evidence="1">
    <location>
        <begin position="154"/>
        <end position="173"/>
    </location>
</feature>
<keyword evidence="3" id="KW-1185">Reference proteome</keyword>
<accession>A0ABU5ILY0</accession>
<comment type="caution">
    <text evidence="2">The sequence shown here is derived from an EMBL/GenBank/DDBJ whole genome shotgun (WGS) entry which is preliminary data.</text>
</comment>
<sequence>MKPPSGKLVENFDATDRFSRTVAVEPANACEASRQALLSQGYVVATVQPTEMRGRKNFQMPSGHHVEMEIRVVCTEAARADAEHRAVVFVSAVQEHYELKKSSNSASVGVGALGSLSLPFSTGTDSMVKVASETVTAPRFYDRFFEILDRYLDSPSKLPSDQAGSDLKDFSEF</sequence>
<dbReference type="Proteomes" id="UP001293718">
    <property type="component" value="Unassembled WGS sequence"/>
</dbReference>
<protein>
    <submittedName>
        <fullName evidence="2">DUF2242 domain-containing protein</fullName>
    </submittedName>
</protein>
<dbReference type="EMBL" id="JAXOJX010000053">
    <property type="protein sequence ID" value="MDZ5459921.1"/>
    <property type="molecule type" value="Genomic_DNA"/>
</dbReference>
<dbReference type="RefSeq" id="WP_169805966.1">
    <property type="nucleotide sequence ID" value="NZ_JAXOJX010000053.1"/>
</dbReference>